<keyword evidence="3" id="KW-1185">Reference proteome</keyword>
<feature type="transmembrane region" description="Helical" evidence="1">
    <location>
        <begin position="12"/>
        <end position="29"/>
    </location>
</feature>
<keyword evidence="1" id="KW-1133">Transmembrane helix</keyword>
<reference evidence="2" key="1">
    <citation type="submission" date="2022-10" db="EMBL/GenBank/DDBJ databases">
        <authorList>
            <person name="Hyden B.L."/>
            <person name="Feng K."/>
            <person name="Yates T."/>
            <person name="Jawdy S."/>
            <person name="Smart L.B."/>
            <person name="Muchero W."/>
        </authorList>
    </citation>
    <scope>NUCLEOTIDE SEQUENCE</scope>
    <source>
        <tissue evidence="2">Shoot tip</tissue>
    </source>
</reference>
<protein>
    <submittedName>
        <fullName evidence="2">Uncharacterized protein</fullName>
    </submittedName>
</protein>
<dbReference type="Proteomes" id="UP001141253">
    <property type="component" value="Chromosome 12"/>
</dbReference>
<evidence type="ECO:0000256" key="1">
    <source>
        <dbReference type="SAM" id="Phobius"/>
    </source>
</evidence>
<name>A0ABQ9B5U6_9ROSI</name>
<evidence type="ECO:0000313" key="2">
    <source>
        <dbReference type="EMBL" id="KAJ6375323.1"/>
    </source>
</evidence>
<evidence type="ECO:0000313" key="3">
    <source>
        <dbReference type="Proteomes" id="UP001141253"/>
    </source>
</evidence>
<gene>
    <name evidence="2" type="ORF">OIU77_000324</name>
</gene>
<keyword evidence="1" id="KW-0812">Transmembrane</keyword>
<organism evidence="2 3">
    <name type="scientific">Salix suchowensis</name>
    <dbReference type="NCBI Taxonomy" id="1278906"/>
    <lineage>
        <taxon>Eukaryota</taxon>
        <taxon>Viridiplantae</taxon>
        <taxon>Streptophyta</taxon>
        <taxon>Embryophyta</taxon>
        <taxon>Tracheophyta</taxon>
        <taxon>Spermatophyta</taxon>
        <taxon>Magnoliopsida</taxon>
        <taxon>eudicotyledons</taxon>
        <taxon>Gunneridae</taxon>
        <taxon>Pentapetalae</taxon>
        <taxon>rosids</taxon>
        <taxon>fabids</taxon>
        <taxon>Malpighiales</taxon>
        <taxon>Salicaceae</taxon>
        <taxon>Saliceae</taxon>
        <taxon>Salix</taxon>
    </lineage>
</organism>
<reference evidence="2" key="2">
    <citation type="journal article" date="2023" name="Int. J. Mol. Sci.">
        <title>De Novo Assembly and Annotation of 11 Diverse Shrub Willow (Salix) Genomes Reveals Novel Gene Organization in Sex-Linked Regions.</title>
        <authorList>
            <person name="Hyden B."/>
            <person name="Feng K."/>
            <person name="Yates T.B."/>
            <person name="Jawdy S."/>
            <person name="Cereghino C."/>
            <person name="Smart L.B."/>
            <person name="Muchero W."/>
        </authorList>
    </citation>
    <scope>NUCLEOTIDE SEQUENCE</scope>
    <source>
        <tissue evidence="2">Shoot tip</tissue>
    </source>
</reference>
<comment type="caution">
    <text evidence="2">The sequence shown here is derived from an EMBL/GenBank/DDBJ whole genome shotgun (WGS) entry which is preliminary data.</text>
</comment>
<proteinExistence type="predicted"/>
<dbReference type="EMBL" id="JAPFFI010000010">
    <property type="protein sequence ID" value="KAJ6375323.1"/>
    <property type="molecule type" value="Genomic_DNA"/>
</dbReference>
<sequence length="44" mass="4756">MGCCSDSDDSMLVGFVLALVLAMVLLTICHPPPARRVAVYHYCS</sequence>
<keyword evidence="1" id="KW-0472">Membrane</keyword>
<accession>A0ABQ9B5U6</accession>